<feature type="transmembrane region" description="Helical" evidence="6">
    <location>
        <begin position="271"/>
        <end position="292"/>
    </location>
</feature>
<feature type="transmembrane region" description="Helical" evidence="6">
    <location>
        <begin position="410"/>
        <end position="431"/>
    </location>
</feature>
<evidence type="ECO:0000256" key="1">
    <source>
        <dbReference type="ARBA" id="ARBA00004141"/>
    </source>
</evidence>
<feature type="transmembrane region" description="Helical" evidence="6">
    <location>
        <begin position="343"/>
        <end position="363"/>
    </location>
</feature>
<sequence>MKTTTPSNAPATARAAYGWRSHYTLVLLLFVYTMSFIDRQIMGILMQPIKQEFQVSDTAMGVLGGLTFALFYSVLAIPFGRYADRANRRNFVAYCCAAWSGMTALCGMVTGYWTLALARVGVAIGEAGGTAPSLSMVADHYPPQQRGRAMGVYWLGPQLGILFGLTLGGWIAQHHGWRAAFVWMAIPGVVAAVLLRFSGVEPARGRWEAGADAAASVESLGTLVRHLRASRAFVRITLAGLMMGFAGYGIGIWTPAFLVRSHGMTLQGAGAVMGLLGGVAAAVGALASGWLCDRLARRDARWRVGVPLLGCVLSVPTGLAFYLMPAGEVWHVGSMVVPHAVGWYVLFGLTAVWWTAPVYTVLADLVAPHRRATTVAFFNLGMTMVGGGLGPLLVGFLSDSLVPYFGAESLRYALAFTTGSCYALGVLFFFLAMQAYARERVAPGA</sequence>
<comment type="subcellular location">
    <subcellularLocation>
        <location evidence="1">Membrane</location>
        <topology evidence="1">Multi-pass membrane protein</topology>
    </subcellularLocation>
</comment>
<dbReference type="SUPFAM" id="SSF103473">
    <property type="entry name" value="MFS general substrate transporter"/>
    <property type="match status" value="1"/>
</dbReference>
<keyword evidence="4 6" id="KW-1133">Transmembrane helix</keyword>
<feature type="transmembrane region" description="Helical" evidence="6">
    <location>
        <begin position="232"/>
        <end position="251"/>
    </location>
</feature>
<reference evidence="8 9" key="1">
    <citation type="submission" date="2018-05" db="EMBL/GenBank/DDBJ databases">
        <title>Rhodoferax soyangensis sp.nov., isolated from an oligotrophic freshwater lake.</title>
        <authorList>
            <person name="Park M."/>
        </authorList>
    </citation>
    <scope>NUCLEOTIDE SEQUENCE [LARGE SCALE GENOMIC DNA]</scope>
    <source>
        <strain evidence="8 9">IMCC26218</strain>
    </source>
</reference>
<evidence type="ECO:0000313" key="9">
    <source>
        <dbReference type="Proteomes" id="UP000260665"/>
    </source>
</evidence>
<dbReference type="PROSITE" id="PS50850">
    <property type="entry name" value="MFS"/>
    <property type="match status" value="1"/>
</dbReference>
<dbReference type="AlphaFoldDB" id="A0A3E1R7G4"/>
<protein>
    <submittedName>
        <fullName evidence="8">MFS transporter</fullName>
    </submittedName>
</protein>
<feature type="transmembrane region" description="Helical" evidence="6">
    <location>
        <begin position="58"/>
        <end position="79"/>
    </location>
</feature>
<keyword evidence="3 6" id="KW-0812">Transmembrane</keyword>
<dbReference type="EMBL" id="QFZK01000025">
    <property type="protein sequence ID" value="RFO94982.1"/>
    <property type="molecule type" value="Genomic_DNA"/>
</dbReference>
<evidence type="ECO:0000256" key="5">
    <source>
        <dbReference type="ARBA" id="ARBA00023136"/>
    </source>
</evidence>
<keyword evidence="2" id="KW-0813">Transport</keyword>
<dbReference type="InterPro" id="IPR011701">
    <property type="entry name" value="MFS"/>
</dbReference>
<dbReference type="Proteomes" id="UP000260665">
    <property type="component" value="Unassembled WGS sequence"/>
</dbReference>
<evidence type="ECO:0000256" key="2">
    <source>
        <dbReference type="ARBA" id="ARBA00022448"/>
    </source>
</evidence>
<gene>
    <name evidence="8" type="ORF">DIC66_20670</name>
</gene>
<dbReference type="InterPro" id="IPR044770">
    <property type="entry name" value="MFS_spinster-like"/>
</dbReference>
<feature type="transmembrane region" description="Helical" evidence="6">
    <location>
        <begin position="177"/>
        <end position="197"/>
    </location>
</feature>
<dbReference type="InterPro" id="IPR020846">
    <property type="entry name" value="MFS_dom"/>
</dbReference>
<dbReference type="GO" id="GO:0022857">
    <property type="term" value="F:transmembrane transporter activity"/>
    <property type="evidence" value="ECO:0007669"/>
    <property type="project" value="InterPro"/>
</dbReference>
<dbReference type="Gene3D" id="1.20.1250.20">
    <property type="entry name" value="MFS general substrate transporter like domains"/>
    <property type="match status" value="1"/>
</dbReference>
<evidence type="ECO:0000259" key="7">
    <source>
        <dbReference type="PROSITE" id="PS50850"/>
    </source>
</evidence>
<evidence type="ECO:0000313" key="8">
    <source>
        <dbReference type="EMBL" id="RFO94982.1"/>
    </source>
</evidence>
<dbReference type="PANTHER" id="PTHR23505:SF79">
    <property type="entry name" value="PROTEIN SPINSTER"/>
    <property type="match status" value="1"/>
</dbReference>
<keyword evidence="5 6" id="KW-0472">Membrane</keyword>
<feature type="transmembrane region" description="Helical" evidence="6">
    <location>
        <begin position="152"/>
        <end position="171"/>
    </location>
</feature>
<feature type="transmembrane region" description="Helical" evidence="6">
    <location>
        <begin position="375"/>
        <end position="398"/>
    </location>
</feature>
<comment type="caution">
    <text evidence="8">The sequence shown here is derived from an EMBL/GenBank/DDBJ whole genome shotgun (WGS) entry which is preliminary data.</text>
</comment>
<evidence type="ECO:0000256" key="4">
    <source>
        <dbReference type="ARBA" id="ARBA00022989"/>
    </source>
</evidence>
<feature type="transmembrane region" description="Helical" evidence="6">
    <location>
        <begin position="91"/>
        <end position="115"/>
    </location>
</feature>
<keyword evidence="9" id="KW-1185">Reference proteome</keyword>
<evidence type="ECO:0000256" key="6">
    <source>
        <dbReference type="SAM" id="Phobius"/>
    </source>
</evidence>
<feature type="transmembrane region" description="Helical" evidence="6">
    <location>
        <begin position="20"/>
        <end position="37"/>
    </location>
</feature>
<accession>A0A3E1R7G4</accession>
<proteinExistence type="predicted"/>
<dbReference type="OrthoDB" id="6057322at2"/>
<dbReference type="InterPro" id="IPR036259">
    <property type="entry name" value="MFS_trans_sf"/>
</dbReference>
<dbReference type="GO" id="GO:0016020">
    <property type="term" value="C:membrane"/>
    <property type="evidence" value="ECO:0007669"/>
    <property type="project" value="UniProtKB-SubCell"/>
</dbReference>
<dbReference type="RefSeq" id="WP_117180081.1">
    <property type="nucleotide sequence ID" value="NZ_QFZK01000025.1"/>
</dbReference>
<feature type="transmembrane region" description="Helical" evidence="6">
    <location>
        <begin position="304"/>
        <end position="323"/>
    </location>
</feature>
<dbReference type="PANTHER" id="PTHR23505">
    <property type="entry name" value="SPINSTER"/>
    <property type="match status" value="1"/>
</dbReference>
<dbReference type="Pfam" id="PF07690">
    <property type="entry name" value="MFS_1"/>
    <property type="match status" value="1"/>
</dbReference>
<name>A0A3E1R7G4_9BURK</name>
<dbReference type="CDD" id="cd17328">
    <property type="entry name" value="MFS_spinster_like"/>
    <property type="match status" value="1"/>
</dbReference>
<feature type="domain" description="Major facilitator superfamily (MFS) profile" evidence="7">
    <location>
        <begin position="24"/>
        <end position="437"/>
    </location>
</feature>
<evidence type="ECO:0000256" key="3">
    <source>
        <dbReference type="ARBA" id="ARBA00022692"/>
    </source>
</evidence>
<organism evidence="8 9">
    <name type="scientific">Rhodoferax lacus</name>
    <dbReference type="NCBI Taxonomy" id="2184758"/>
    <lineage>
        <taxon>Bacteria</taxon>
        <taxon>Pseudomonadati</taxon>
        <taxon>Pseudomonadota</taxon>
        <taxon>Betaproteobacteria</taxon>
        <taxon>Burkholderiales</taxon>
        <taxon>Comamonadaceae</taxon>
        <taxon>Rhodoferax</taxon>
    </lineage>
</organism>